<dbReference type="AlphaFoldDB" id="A0A915I961"/>
<keyword evidence="8" id="KW-1185">Reference proteome</keyword>
<dbReference type="InterPro" id="IPR039143">
    <property type="entry name" value="GNPNAT1-like"/>
</dbReference>
<organism evidence="8 9">
    <name type="scientific">Romanomermis culicivorax</name>
    <name type="common">Nematode worm</name>
    <dbReference type="NCBI Taxonomy" id="13658"/>
    <lineage>
        <taxon>Eukaryota</taxon>
        <taxon>Metazoa</taxon>
        <taxon>Ecdysozoa</taxon>
        <taxon>Nematoda</taxon>
        <taxon>Enoplea</taxon>
        <taxon>Dorylaimia</taxon>
        <taxon>Mermithida</taxon>
        <taxon>Mermithoidea</taxon>
        <taxon>Mermithidae</taxon>
        <taxon>Romanomermis</taxon>
    </lineage>
</organism>
<dbReference type="FunFam" id="3.40.630.30:FF:000043">
    <property type="entry name" value="Glucosamine 6-phosphate N-acetyltransferase"/>
    <property type="match status" value="1"/>
</dbReference>
<proteinExistence type="inferred from homology"/>
<dbReference type="Proteomes" id="UP000887565">
    <property type="component" value="Unplaced"/>
</dbReference>
<dbReference type="InterPro" id="IPR016181">
    <property type="entry name" value="Acyl_CoA_acyltransferase"/>
</dbReference>
<evidence type="ECO:0000256" key="2">
    <source>
        <dbReference type="ARBA" id="ARBA00006048"/>
    </source>
</evidence>
<dbReference type="PANTHER" id="PTHR13355:SF11">
    <property type="entry name" value="GLUCOSAMINE 6-PHOSPHATE N-ACETYLTRANSFERASE"/>
    <property type="match status" value="1"/>
</dbReference>
<dbReference type="WBParaSite" id="nRc.2.0.1.t10303-RA">
    <property type="protein sequence ID" value="nRc.2.0.1.t10303-RA"/>
    <property type="gene ID" value="nRc.2.0.1.g10303"/>
</dbReference>
<dbReference type="EC" id="2.3.1.4" evidence="6"/>
<feature type="domain" description="N-acetyltransferase" evidence="7">
    <location>
        <begin position="51"/>
        <end position="196"/>
    </location>
</feature>
<dbReference type="OMA" id="LVVEMKF"/>
<evidence type="ECO:0000256" key="4">
    <source>
        <dbReference type="ARBA" id="ARBA00023315"/>
    </source>
</evidence>
<dbReference type="PROSITE" id="PS51186">
    <property type="entry name" value="GNAT"/>
    <property type="match status" value="1"/>
</dbReference>
<keyword evidence="3 6" id="KW-0808">Transferase</keyword>
<comment type="pathway">
    <text evidence="1 6">Nucleotide-sugar biosynthesis; UDP-N-acetyl-alpha-D-glucosamine biosynthesis; N-acetyl-alpha-D-glucosamine 1-phosphate from alpha-D-glucosamine 6-phosphate (route I): step 1/2.</text>
</comment>
<comment type="similarity">
    <text evidence="2 6">Belongs to the acetyltransferase family. GNA1 subfamily.</text>
</comment>
<keyword evidence="4 6" id="KW-0012">Acyltransferase</keyword>
<reference evidence="9" key="1">
    <citation type="submission" date="2022-11" db="UniProtKB">
        <authorList>
            <consortium name="WormBaseParasite"/>
        </authorList>
    </citation>
    <scope>IDENTIFICATION</scope>
</reference>
<dbReference type="PANTHER" id="PTHR13355">
    <property type="entry name" value="GLUCOSAMINE 6-PHOSPHATE N-ACETYLTRANSFERASE"/>
    <property type="match status" value="1"/>
</dbReference>
<dbReference type="Gene3D" id="3.40.630.30">
    <property type="match status" value="1"/>
</dbReference>
<dbReference type="GO" id="GO:0004343">
    <property type="term" value="F:glucosamine 6-phosphate N-acetyltransferase activity"/>
    <property type="evidence" value="ECO:0007669"/>
    <property type="project" value="UniProtKB-UniRule"/>
</dbReference>
<protein>
    <recommendedName>
        <fullName evidence="6">Glucosamine 6-phosphate N-acetyltransferase</fullName>
        <ecNumber evidence="6">2.3.1.4</ecNumber>
    </recommendedName>
</protein>
<evidence type="ECO:0000259" key="7">
    <source>
        <dbReference type="PROSITE" id="PS51186"/>
    </source>
</evidence>
<evidence type="ECO:0000313" key="9">
    <source>
        <dbReference type="WBParaSite" id="nRc.2.0.1.t10303-RA"/>
    </source>
</evidence>
<name>A0A915I961_ROMCU</name>
<evidence type="ECO:0000256" key="3">
    <source>
        <dbReference type="ARBA" id="ARBA00022679"/>
    </source>
</evidence>
<accession>A0A915I961</accession>
<comment type="catalytic activity">
    <reaction evidence="5 6">
        <text>D-glucosamine 6-phosphate + acetyl-CoA = N-acetyl-D-glucosamine 6-phosphate + CoA + H(+)</text>
        <dbReference type="Rhea" id="RHEA:10292"/>
        <dbReference type="ChEBI" id="CHEBI:15378"/>
        <dbReference type="ChEBI" id="CHEBI:57287"/>
        <dbReference type="ChEBI" id="CHEBI:57288"/>
        <dbReference type="ChEBI" id="CHEBI:57513"/>
        <dbReference type="ChEBI" id="CHEBI:58725"/>
        <dbReference type="EC" id="2.3.1.4"/>
    </reaction>
</comment>
<dbReference type="Pfam" id="PF00583">
    <property type="entry name" value="Acetyltransf_1"/>
    <property type="match status" value="1"/>
</dbReference>
<evidence type="ECO:0000313" key="8">
    <source>
        <dbReference type="Proteomes" id="UP000887565"/>
    </source>
</evidence>
<evidence type="ECO:0000256" key="6">
    <source>
        <dbReference type="RuleBase" id="RU365086"/>
    </source>
</evidence>
<dbReference type="GO" id="GO:0006048">
    <property type="term" value="P:UDP-N-acetylglucosamine biosynthetic process"/>
    <property type="evidence" value="ECO:0007669"/>
    <property type="project" value="UniProtKB-UniRule"/>
</dbReference>
<dbReference type="CDD" id="cd04301">
    <property type="entry name" value="NAT_SF"/>
    <property type="match status" value="1"/>
</dbReference>
<dbReference type="SUPFAM" id="SSF55729">
    <property type="entry name" value="Acyl-CoA N-acyltransferases (Nat)"/>
    <property type="match status" value="1"/>
</dbReference>
<evidence type="ECO:0000256" key="1">
    <source>
        <dbReference type="ARBA" id="ARBA00004832"/>
    </source>
</evidence>
<dbReference type="InterPro" id="IPR000182">
    <property type="entry name" value="GNAT_dom"/>
</dbReference>
<sequence>MNDNNNEKHANGFINQCIYDPDLLYDLDCEDFYKKCGIDANLSSKAIGSKLKLRPLMLSDYDKGFMKLLSELTTVGNVSEQQFEKRFFSMKRCKNTYYVTVIENLETGDIVAAATLVVEEKFIHQASIRGRIEDVVVSADFRGRKLGHILLATLTALGKKLGCYKMSLECKDELLAWYENFGYRKDLGNNYMVQRF</sequence>
<evidence type="ECO:0000256" key="5">
    <source>
        <dbReference type="ARBA" id="ARBA00048964"/>
    </source>
</evidence>